<feature type="domain" description="Major facilitator superfamily (MFS) profile" evidence="7">
    <location>
        <begin position="15"/>
        <end position="390"/>
    </location>
</feature>
<organism evidence="8 9">
    <name type="scientific">Antrihabitans stalagmiti</name>
    <dbReference type="NCBI Taxonomy" id="2799499"/>
    <lineage>
        <taxon>Bacteria</taxon>
        <taxon>Bacillati</taxon>
        <taxon>Actinomycetota</taxon>
        <taxon>Actinomycetes</taxon>
        <taxon>Mycobacteriales</taxon>
        <taxon>Nocardiaceae</taxon>
        <taxon>Antrihabitans</taxon>
    </lineage>
</organism>
<dbReference type="RefSeq" id="WP_199701194.1">
    <property type="nucleotide sequence ID" value="NZ_JAEMNV010000001.1"/>
</dbReference>
<feature type="transmembrane region" description="Helical" evidence="6">
    <location>
        <begin position="337"/>
        <end position="357"/>
    </location>
</feature>
<feature type="transmembrane region" description="Helical" evidence="6">
    <location>
        <begin position="18"/>
        <end position="37"/>
    </location>
</feature>
<evidence type="ECO:0000313" key="9">
    <source>
        <dbReference type="Proteomes" id="UP000655868"/>
    </source>
</evidence>
<keyword evidence="5 6" id="KW-0472">Membrane</keyword>
<dbReference type="InterPro" id="IPR011701">
    <property type="entry name" value="MFS"/>
</dbReference>
<dbReference type="SUPFAM" id="SSF103473">
    <property type="entry name" value="MFS general substrate transporter"/>
    <property type="match status" value="1"/>
</dbReference>
<feature type="transmembrane region" description="Helical" evidence="6">
    <location>
        <begin position="252"/>
        <end position="272"/>
    </location>
</feature>
<feature type="transmembrane region" description="Helical" evidence="6">
    <location>
        <begin position="302"/>
        <end position="325"/>
    </location>
</feature>
<keyword evidence="9" id="KW-1185">Reference proteome</keyword>
<keyword evidence="3 6" id="KW-0812">Transmembrane</keyword>
<protein>
    <submittedName>
        <fullName evidence="8">MFS transporter</fullName>
    </submittedName>
</protein>
<dbReference type="AlphaFoldDB" id="A0A934NLS9"/>
<dbReference type="InterPro" id="IPR020846">
    <property type="entry name" value="MFS_dom"/>
</dbReference>
<feature type="transmembrane region" description="Helical" evidence="6">
    <location>
        <begin position="218"/>
        <end position="240"/>
    </location>
</feature>
<dbReference type="InterPro" id="IPR050189">
    <property type="entry name" value="MFS_Efflux_Transporters"/>
</dbReference>
<comment type="subcellular location">
    <subcellularLocation>
        <location evidence="1">Cell membrane</location>
        <topology evidence="1">Multi-pass membrane protein</topology>
    </subcellularLocation>
</comment>
<sequence>MTDLATKPAEPTSATVRTVLPGAAMIAVTFGLARYGYGLLLPDMQSDLALTPGAAGLIASGTYLSYLFANIGVVSVARRVGPRGAIGIAALFATVGMAIVAAASSALMMAVGVVVAGAAAGFAFPPYADLVAREVPPRRRDLAWSTISSGTGWGVAIAGPIAIVAGEQWRIAWMVFVAIALAVGFAAVLAAPPNRGTDQLRRPQLSWTWFVCPRSRPLLVSTVLIGIGTAVFWVFSVDALRHAGLDSTSARIVYAVCGVAGILASASGAVFARFGLRTGYLVACALLAGSLALLAVTDGRLLPAMAAAIMFGVFFNTVIAAQGIWSSRVFAEHPSAGLSAINTALTVGTLVGPTVAGTAITTFGYPATLAGAAVAVLTALAFCPPSEHRRRVLAAHVCHAASVRS</sequence>
<dbReference type="GO" id="GO:0005886">
    <property type="term" value="C:plasma membrane"/>
    <property type="evidence" value="ECO:0007669"/>
    <property type="project" value="UniProtKB-SubCell"/>
</dbReference>
<evidence type="ECO:0000259" key="7">
    <source>
        <dbReference type="PROSITE" id="PS50850"/>
    </source>
</evidence>
<accession>A0A934NLS9</accession>
<gene>
    <name evidence="8" type="ORF">JGU71_01215</name>
</gene>
<feature type="transmembrane region" description="Helical" evidence="6">
    <location>
        <begin position="279"/>
        <end position="296"/>
    </location>
</feature>
<evidence type="ECO:0000256" key="5">
    <source>
        <dbReference type="ARBA" id="ARBA00023136"/>
    </source>
</evidence>
<evidence type="ECO:0000256" key="4">
    <source>
        <dbReference type="ARBA" id="ARBA00022989"/>
    </source>
</evidence>
<name>A0A934NLS9_9NOCA</name>
<dbReference type="EMBL" id="JAEMNV010000001">
    <property type="protein sequence ID" value="MBJ8337494.1"/>
    <property type="molecule type" value="Genomic_DNA"/>
</dbReference>
<comment type="caution">
    <text evidence="8">The sequence shown here is derived from an EMBL/GenBank/DDBJ whole genome shotgun (WGS) entry which is preliminary data.</text>
</comment>
<evidence type="ECO:0000313" key="8">
    <source>
        <dbReference type="EMBL" id="MBJ8337494.1"/>
    </source>
</evidence>
<evidence type="ECO:0000256" key="2">
    <source>
        <dbReference type="ARBA" id="ARBA00022475"/>
    </source>
</evidence>
<keyword evidence="2" id="KW-1003">Cell membrane</keyword>
<proteinExistence type="predicted"/>
<feature type="transmembrane region" description="Helical" evidence="6">
    <location>
        <begin position="57"/>
        <end position="77"/>
    </location>
</feature>
<feature type="transmembrane region" description="Helical" evidence="6">
    <location>
        <begin position="363"/>
        <end position="383"/>
    </location>
</feature>
<keyword evidence="4 6" id="KW-1133">Transmembrane helix</keyword>
<feature type="transmembrane region" description="Helical" evidence="6">
    <location>
        <begin position="171"/>
        <end position="192"/>
    </location>
</feature>
<dbReference type="GO" id="GO:0022857">
    <property type="term" value="F:transmembrane transporter activity"/>
    <property type="evidence" value="ECO:0007669"/>
    <property type="project" value="InterPro"/>
</dbReference>
<feature type="transmembrane region" description="Helical" evidence="6">
    <location>
        <begin position="142"/>
        <end position="165"/>
    </location>
</feature>
<feature type="transmembrane region" description="Helical" evidence="6">
    <location>
        <begin position="84"/>
        <end position="103"/>
    </location>
</feature>
<dbReference type="PANTHER" id="PTHR43124">
    <property type="entry name" value="PURINE EFFLUX PUMP PBUE"/>
    <property type="match status" value="1"/>
</dbReference>
<evidence type="ECO:0000256" key="6">
    <source>
        <dbReference type="SAM" id="Phobius"/>
    </source>
</evidence>
<dbReference type="Pfam" id="PF07690">
    <property type="entry name" value="MFS_1"/>
    <property type="match status" value="1"/>
</dbReference>
<evidence type="ECO:0000256" key="3">
    <source>
        <dbReference type="ARBA" id="ARBA00022692"/>
    </source>
</evidence>
<dbReference type="PANTHER" id="PTHR43124:SF3">
    <property type="entry name" value="CHLORAMPHENICOL EFFLUX PUMP RV0191"/>
    <property type="match status" value="1"/>
</dbReference>
<dbReference type="PROSITE" id="PS50850">
    <property type="entry name" value="MFS"/>
    <property type="match status" value="1"/>
</dbReference>
<dbReference type="Proteomes" id="UP000655868">
    <property type="component" value="Unassembled WGS sequence"/>
</dbReference>
<reference evidence="8" key="1">
    <citation type="submission" date="2020-12" db="EMBL/GenBank/DDBJ databases">
        <title>Antrihabitans popcorni sp. nov. and Antrihabitans auranticaus sp. nov., isolated from a larva cave.</title>
        <authorList>
            <person name="Lee S.D."/>
            <person name="Kim I.S."/>
        </authorList>
    </citation>
    <scope>NUCLEOTIDE SEQUENCE</scope>
    <source>
        <strain evidence="8">YC3-6</strain>
    </source>
</reference>
<feature type="transmembrane region" description="Helical" evidence="6">
    <location>
        <begin position="109"/>
        <end position="130"/>
    </location>
</feature>
<evidence type="ECO:0000256" key="1">
    <source>
        <dbReference type="ARBA" id="ARBA00004651"/>
    </source>
</evidence>
<dbReference type="Gene3D" id="1.20.1250.20">
    <property type="entry name" value="MFS general substrate transporter like domains"/>
    <property type="match status" value="2"/>
</dbReference>
<dbReference type="InterPro" id="IPR036259">
    <property type="entry name" value="MFS_trans_sf"/>
</dbReference>